<accession>A0AAD7V4T3</accession>
<dbReference type="RefSeq" id="XP_058343802.1">
    <property type="nucleotide sequence ID" value="XM_058485316.1"/>
</dbReference>
<dbReference type="GeneID" id="83212684"/>
<evidence type="ECO:0000313" key="3">
    <source>
        <dbReference type="EMBL" id="KAJ8658889.1"/>
    </source>
</evidence>
<dbReference type="Gene3D" id="1.20.5.1700">
    <property type="match status" value="1"/>
</dbReference>
<feature type="coiled-coil region" evidence="1">
    <location>
        <begin position="178"/>
        <end position="212"/>
    </location>
</feature>
<evidence type="ECO:0000256" key="2">
    <source>
        <dbReference type="SAM" id="Phobius"/>
    </source>
</evidence>
<comment type="caution">
    <text evidence="3">The sequence shown here is derived from an EMBL/GenBank/DDBJ whole genome shotgun (WGS) entry which is preliminary data.</text>
</comment>
<dbReference type="Proteomes" id="UP001234581">
    <property type="component" value="Unassembled WGS sequence"/>
</dbReference>
<gene>
    <name evidence="3" type="ORF">O0I10_005271</name>
</gene>
<dbReference type="AlphaFoldDB" id="A0AAD7V4T3"/>
<name>A0AAD7V4T3_9FUNG</name>
<keyword evidence="2" id="KW-1133">Transmembrane helix</keyword>
<organism evidence="3 4">
    <name type="scientific">Lichtheimia ornata</name>
    <dbReference type="NCBI Taxonomy" id="688661"/>
    <lineage>
        <taxon>Eukaryota</taxon>
        <taxon>Fungi</taxon>
        <taxon>Fungi incertae sedis</taxon>
        <taxon>Mucoromycota</taxon>
        <taxon>Mucoromycotina</taxon>
        <taxon>Mucoromycetes</taxon>
        <taxon>Mucorales</taxon>
        <taxon>Lichtheimiaceae</taxon>
        <taxon>Lichtheimia</taxon>
    </lineage>
</organism>
<keyword evidence="2" id="KW-0812">Transmembrane</keyword>
<keyword evidence="4" id="KW-1185">Reference proteome</keyword>
<sequence>MAALQGCHCTAYFLTIGWLVYRIGAFNAMYVEERTSEYSRPSYTWFDPPKRLKKVTVDLAKTMSMPLELTAANDARRFLLRWIKMQKTHGHALLISPQKAAIEPYCKANPNVEMTTSDIVALLTLVPPQLHNNSDQDSNPMMQSNEQELLEKEARRYRRSIQLTRSIRRSEHNLTSLTRENEDRIVQLQSRVDDMNSEVARQKHEIQEYKKKESTSLQQIDALEAHIASIESTETNQKMMYRSMKKLYNEKCLEARELHDMLHQKARVLEETERLCQSINNEFHHLKYEKSKLLAMQSTLERELATSRYTHVQLEEQRNENQRLKEIIGGLQSNLLQADQDNDQQLLRYDDGLDYAMNDNTSGGAMEDISQVRQELTQLKYALDQENMSLAAELLRFDAFDNPTETCRDVCDGHKMPTAISSAHQETFNNKDTTALTNTATTFALYTLLVYIFGIVTSTFLLENAAGSSSGLEAFMTMASSSQAVPGSSFATNKLLEVILYWIEKIVFEKRVMAN</sequence>
<dbReference type="EMBL" id="JARTCD010000021">
    <property type="protein sequence ID" value="KAJ8658889.1"/>
    <property type="molecule type" value="Genomic_DNA"/>
</dbReference>
<keyword evidence="1" id="KW-0175">Coiled coil</keyword>
<keyword evidence="2" id="KW-0472">Membrane</keyword>
<feature type="transmembrane region" description="Helical" evidence="2">
    <location>
        <begin position="443"/>
        <end position="462"/>
    </location>
</feature>
<reference evidence="3 4" key="1">
    <citation type="submission" date="2023-03" db="EMBL/GenBank/DDBJ databases">
        <title>Genome sequence of Lichtheimia ornata CBS 291.66.</title>
        <authorList>
            <person name="Mohabir J.T."/>
            <person name="Shea T.P."/>
            <person name="Kurbessoian T."/>
            <person name="Berby B."/>
            <person name="Fontaine J."/>
            <person name="Livny J."/>
            <person name="Gnirke A."/>
            <person name="Stajich J.E."/>
            <person name="Cuomo C.A."/>
        </authorList>
    </citation>
    <scope>NUCLEOTIDE SEQUENCE [LARGE SCALE GENOMIC DNA]</scope>
    <source>
        <strain evidence="3">CBS 291.66</strain>
    </source>
</reference>
<protein>
    <submittedName>
        <fullName evidence="3">Uncharacterized protein</fullName>
    </submittedName>
</protein>
<proteinExistence type="predicted"/>
<evidence type="ECO:0000256" key="1">
    <source>
        <dbReference type="SAM" id="Coils"/>
    </source>
</evidence>
<evidence type="ECO:0000313" key="4">
    <source>
        <dbReference type="Proteomes" id="UP001234581"/>
    </source>
</evidence>